<evidence type="ECO:0008006" key="3">
    <source>
        <dbReference type="Google" id="ProtNLM"/>
    </source>
</evidence>
<proteinExistence type="predicted"/>
<name>A0ABQ2ZPV8_9ACTN</name>
<evidence type="ECO:0000313" key="1">
    <source>
        <dbReference type="EMBL" id="GGY22122.1"/>
    </source>
</evidence>
<keyword evidence="2" id="KW-1185">Reference proteome</keyword>
<dbReference type="EMBL" id="BMUU01000002">
    <property type="protein sequence ID" value="GGY22122.1"/>
    <property type="molecule type" value="Genomic_DNA"/>
</dbReference>
<protein>
    <recommendedName>
        <fullName evidence="3">Secreted protein</fullName>
    </recommendedName>
</protein>
<organism evidence="1 2">
    <name type="scientific">Streptomyces xanthochromogenes</name>
    <dbReference type="NCBI Taxonomy" id="67384"/>
    <lineage>
        <taxon>Bacteria</taxon>
        <taxon>Bacillati</taxon>
        <taxon>Actinomycetota</taxon>
        <taxon>Actinomycetes</taxon>
        <taxon>Kitasatosporales</taxon>
        <taxon>Streptomycetaceae</taxon>
        <taxon>Streptomyces</taxon>
    </lineage>
</organism>
<sequence length="123" mass="12452">MLVRRAGAVVAGAAVGCPLATDFVLYLSEGAPAVRGYACMRNLEPPHPGDPGAGGGPFTVVGDCVYAAGSDQVRETPCDGSGAHAPQHRVATAVARRALCPPSTTLYVQLTGPQPPVGCARRA</sequence>
<gene>
    <name evidence="1" type="ORF">GCM10010326_14040</name>
</gene>
<comment type="caution">
    <text evidence="1">The sequence shown here is derived from an EMBL/GenBank/DDBJ whole genome shotgun (WGS) entry which is preliminary data.</text>
</comment>
<evidence type="ECO:0000313" key="2">
    <source>
        <dbReference type="Proteomes" id="UP000600946"/>
    </source>
</evidence>
<dbReference type="PROSITE" id="PS51257">
    <property type="entry name" value="PROKAR_LIPOPROTEIN"/>
    <property type="match status" value="1"/>
</dbReference>
<accession>A0ABQ2ZPV8</accession>
<reference evidence="2" key="1">
    <citation type="journal article" date="2019" name="Int. J. Syst. Evol. Microbiol.">
        <title>The Global Catalogue of Microorganisms (GCM) 10K type strain sequencing project: providing services to taxonomists for standard genome sequencing and annotation.</title>
        <authorList>
            <consortium name="The Broad Institute Genomics Platform"/>
            <consortium name="The Broad Institute Genome Sequencing Center for Infectious Disease"/>
            <person name="Wu L."/>
            <person name="Ma J."/>
        </authorList>
    </citation>
    <scope>NUCLEOTIDE SEQUENCE [LARGE SCALE GENOMIC DNA]</scope>
    <source>
        <strain evidence="2">JCM 4594</strain>
    </source>
</reference>
<dbReference type="Proteomes" id="UP000600946">
    <property type="component" value="Unassembled WGS sequence"/>
</dbReference>